<evidence type="ECO:0000259" key="1">
    <source>
        <dbReference type="Pfam" id="PF25991"/>
    </source>
</evidence>
<protein>
    <submittedName>
        <fullName evidence="2">Potassium transporter TrkA</fullName>
    </submittedName>
</protein>
<accession>A0ABX1ANP4</accession>
<dbReference type="EMBL" id="JAAVJB010000258">
    <property type="protein sequence ID" value="NJP68694.1"/>
    <property type="molecule type" value="Genomic_DNA"/>
</dbReference>
<name>A0ABX1ANP4_9ACTN</name>
<dbReference type="RefSeq" id="WP_167935179.1">
    <property type="nucleotide sequence ID" value="NZ_JAAVJB010000258.1"/>
</dbReference>
<dbReference type="Pfam" id="PF25991">
    <property type="entry name" value="KhtT_N"/>
    <property type="match status" value="1"/>
</dbReference>
<comment type="caution">
    <text evidence="2">The sequence shown here is derived from an EMBL/GenBank/DDBJ whole genome shotgun (WGS) entry which is preliminary data.</text>
</comment>
<dbReference type="Proteomes" id="UP000746503">
    <property type="component" value="Unassembled WGS sequence"/>
</dbReference>
<keyword evidence="3" id="KW-1185">Reference proteome</keyword>
<evidence type="ECO:0000313" key="3">
    <source>
        <dbReference type="Proteomes" id="UP000746503"/>
    </source>
</evidence>
<sequence>MGQGVHVTELPGVGTRYDVDLADDENRVSVVVRPGGTRYLYVFATRSAEPTAVLELTDEQARKLAAVLSATFYEG</sequence>
<dbReference type="InterPro" id="IPR058776">
    <property type="entry name" value="KhtT-like_N"/>
</dbReference>
<feature type="domain" description="Potassium/proton antiporter subunit KhtT-like N-terminal" evidence="1">
    <location>
        <begin position="5"/>
        <end position="71"/>
    </location>
</feature>
<evidence type="ECO:0000313" key="2">
    <source>
        <dbReference type="EMBL" id="NJP68694.1"/>
    </source>
</evidence>
<proteinExistence type="predicted"/>
<reference evidence="2 3" key="1">
    <citation type="submission" date="2020-03" db="EMBL/GenBank/DDBJ databases">
        <title>Draft genome of Streptomyces sp. ventii, isolated from the Axial Seamount in the Pacific Ocean, and resequencing of the two type strains Streptomyces lonarensis strain NCL 716 and Streptomyces bohaiensis strain 11A07.</title>
        <authorList>
            <person name="Loughran R.M."/>
            <person name="Pfannmuller K.M."/>
            <person name="Wasson B.J."/>
            <person name="Deadmond M.C."/>
            <person name="Paddock B.E."/>
            <person name="Koyack M.J."/>
            <person name="Gallegos D.A."/>
            <person name="Mitchell E.A."/>
            <person name="Ushijima B."/>
            <person name="Saw J.H."/>
            <person name="Mcphail K.L."/>
            <person name="Videau P."/>
        </authorList>
    </citation>
    <scope>NUCLEOTIDE SEQUENCE [LARGE SCALE GENOMIC DNA]</scope>
    <source>
        <strain evidence="3">5675061</strain>
    </source>
</reference>
<organism evidence="2 3">
    <name type="scientific">Streptomyces spiramenti</name>
    <dbReference type="NCBI Taxonomy" id="2720606"/>
    <lineage>
        <taxon>Bacteria</taxon>
        <taxon>Bacillati</taxon>
        <taxon>Actinomycetota</taxon>
        <taxon>Actinomycetes</taxon>
        <taxon>Kitasatosporales</taxon>
        <taxon>Streptomycetaceae</taxon>
        <taxon>Streptomyces</taxon>
    </lineage>
</organism>
<gene>
    <name evidence="2" type="ORF">HCJ92_20955</name>
</gene>